<feature type="binding site" evidence="3">
    <location>
        <position position="48"/>
    </location>
    <ligand>
        <name>a divalent metal cation</name>
        <dbReference type="ChEBI" id="CHEBI:60240"/>
    </ligand>
</feature>
<dbReference type="PANTHER" id="PTHR37302:SF3">
    <property type="entry name" value="DAMAGE-INDUCIBLE PROTEIN DINB"/>
    <property type="match status" value="1"/>
</dbReference>
<evidence type="ECO:0000313" key="5">
    <source>
        <dbReference type="Proteomes" id="UP000198694"/>
    </source>
</evidence>
<name>A0A1G8Y4Z7_9BACI</name>
<dbReference type="InterPro" id="IPR007837">
    <property type="entry name" value="DinB"/>
</dbReference>
<dbReference type="SUPFAM" id="SSF109854">
    <property type="entry name" value="DinB/YfiT-like putative metalloenzymes"/>
    <property type="match status" value="1"/>
</dbReference>
<accession>A0A1G8Y4Z7</accession>
<organism evidence="4 5">
    <name type="scientific">Sediminibacillus albus</name>
    <dbReference type="NCBI Taxonomy" id="407036"/>
    <lineage>
        <taxon>Bacteria</taxon>
        <taxon>Bacillati</taxon>
        <taxon>Bacillota</taxon>
        <taxon>Bacilli</taxon>
        <taxon>Bacillales</taxon>
        <taxon>Bacillaceae</taxon>
        <taxon>Sediminibacillus</taxon>
    </lineage>
</organism>
<feature type="binding site" evidence="3">
    <location>
        <position position="131"/>
    </location>
    <ligand>
        <name>a divalent metal cation</name>
        <dbReference type="ChEBI" id="CHEBI:60240"/>
    </ligand>
</feature>
<dbReference type="Pfam" id="PF05163">
    <property type="entry name" value="DinB"/>
    <property type="match status" value="1"/>
</dbReference>
<protein>
    <submittedName>
        <fullName evidence="4">Uncharacterized damage-inducible protein DinB (Forms a four-helix bundle)</fullName>
    </submittedName>
</protein>
<keyword evidence="2 3" id="KW-0479">Metal-binding</keyword>
<reference evidence="4 5" key="1">
    <citation type="submission" date="2016-10" db="EMBL/GenBank/DDBJ databases">
        <authorList>
            <person name="de Groot N.N."/>
        </authorList>
    </citation>
    <scope>NUCLEOTIDE SEQUENCE [LARGE SCALE GENOMIC DNA]</scope>
    <source>
        <strain evidence="4 5">CGMCC 1.6502</strain>
    </source>
</reference>
<keyword evidence="5" id="KW-1185">Reference proteome</keyword>
<evidence type="ECO:0000313" key="4">
    <source>
        <dbReference type="EMBL" id="SDJ97474.1"/>
    </source>
</evidence>
<dbReference type="Gene3D" id="1.20.120.450">
    <property type="entry name" value="dinb family like domain"/>
    <property type="match status" value="1"/>
</dbReference>
<evidence type="ECO:0000256" key="3">
    <source>
        <dbReference type="PIRSR" id="PIRSR607837-1"/>
    </source>
</evidence>
<dbReference type="OrthoDB" id="118635at2"/>
<evidence type="ECO:0000256" key="2">
    <source>
        <dbReference type="ARBA" id="ARBA00022723"/>
    </source>
</evidence>
<dbReference type="InterPro" id="IPR034660">
    <property type="entry name" value="DinB/YfiT-like"/>
</dbReference>
<evidence type="ECO:0000256" key="1">
    <source>
        <dbReference type="ARBA" id="ARBA00008635"/>
    </source>
</evidence>
<dbReference type="PANTHER" id="PTHR37302">
    <property type="entry name" value="SLR1116 PROTEIN"/>
    <property type="match status" value="1"/>
</dbReference>
<feature type="binding site" evidence="3">
    <location>
        <position position="135"/>
    </location>
    <ligand>
        <name>a divalent metal cation</name>
        <dbReference type="ChEBI" id="CHEBI:60240"/>
    </ligand>
</feature>
<dbReference type="GO" id="GO:0046872">
    <property type="term" value="F:metal ion binding"/>
    <property type="evidence" value="ECO:0007669"/>
    <property type="project" value="UniProtKB-KW"/>
</dbReference>
<proteinExistence type="inferred from homology"/>
<dbReference type="RefSeq" id="WP_093212455.1">
    <property type="nucleotide sequence ID" value="NZ_FNFL01000002.1"/>
</dbReference>
<gene>
    <name evidence="4" type="ORF">SAMN05216243_1390</name>
</gene>
<dbReference type="Proteomes" id="UP000198694">
    <property type="component" value="Unassembled WGS sequence"/>
</dbReference>
<dbReference type="EMBL" id="FNFL01000002">
    <property type="protein sequence ID" value="SDJ97474.1"/>
    <property type="molecule type" value="Genomic_DNA"/>
</dbReference>
<comment type="similarity">
    <text evidence="1">Belongs to the DinB family.</text>
</comment>
<sequence length="165" mass="19551">MNVLKEQYEVIRYTRESLFQFMEQINGEDYVKGIEGFGWGSMRNLHVHVADCYQAWLGHFAFKEDRNRIHPETIASVKEMREVFLAMDRLVYRFLDTYEQDYRQKIIGHVPLQEKEEQLSALWLFTHTITHEFHHKGQVVSMARQLGYTPTDTDLITPADQQALL</sequence>
<dbReference type="AlphaFoldDB" id="A0A1G8Y4Z7"/>